<comment type="caution">
    <text evidence="2">The sequence shown here is derived from an EMBL/GenBank/DDBJ whole genome shotgun (WGS) entry which is preliminary data.</text>
</comment>
<reference evidence="3" key="1">
    <citation type="journal article" date="2019" name="Int. J. Syst. Evol. Microbiol.">
        <title>The Global Catalogue of Microorganisms (GCM) 10K type strain sequencing project: providing services to taxonomists for standard genome sequencing and annotation.</title>
        <authorList>
            <consortium name="The Broad Institute Genomics Platform"/>
            <consortium name="The Broad Institute Genome Sequencing Center for Infectious Disease"/>
            <person name="Wu L."/>
            <person name="Ma J."/>
        </authorList>
    </citation>
    <scope>NUCLEOTIDE SEQUENCE [LARGE SCALE GENOMIC DNA]</scope>
    <source>
        <strain evidence="3">JCM 3399</strain>
    </source>
</reference>
<feature type="region of interest" description="Disordered" evidence="1">
    <location>
        <begin position="360"/>
        <end position="389"/>
    </location>
</feature>
<dbReference type="EMBL" id="BMRP01000005">
    <property type="protein sequence ID" value="GGU55236.1"/>
    <property type="molecule type" value="Genomic_DNA"/>
</dbReference>
<proteinExistence type="predicted"/>
<accession>A0ABQ2UVT6</accession>
<gene>
    <name evidence="2" type="ORF">GCM10010211_19900</name>
</gene>
<keyword evidence="3" id="KW-1185">Reference proteome</keyword>
<protein>
    <submittedName>
        <fullName evidence="2">Uncharacterized protein</fullName>
    </submittedName>
</protein>
<organism evidence="2 3">
    <name type="scientific">Streptomyces albospinus</name>
    <dbReference type="NCBI Taxonomy" id="285515"/>
    <lineage>
        <taxon>Bacteria</taxon>
        <taxon>Bacillati</taxon>
        <taxon>Actinomycetota</taxon>
        <taxon>Actinomycetes</taxon>
        <taxon>Kitasatosporales</taxon>
        <taxon>Streptomycetaceae</taxon>
        <taxon>Streptomyces</taxon>
    </lineage>
</organism>
<evidence type="ECO:0000256" key="1">
    <source>
        <dbReference type="SAM" id="MobiDB-lite"/>
    </source>
</evidence>
<name>A0ABQ2UVT6_9ACTN</name>
<dbReference type="RefSeq" id="WP_189298526.1">
    <property type="nucleotide sequence ID" value="NZ_BMRP01000005.1"/>
</dbReference>
<feature type="compositionally biased region" description="Low complexity" evidence="1">
    <location>
        <begin position="370"/>
        <end position="389"/>
    </location>
</feature>
<evidence type="ECO:0000313" key="3">
    <source>
        <dbReference type="Proteomes" id="UP000654471"/>
    </source>
</evidence>
<sequence length="389" mass="42567">MPPIPPTQIILSTSRTHGLVAIPYGEEHRRAARVLEEAGFQRIPGGAFTAPLADWPATRQMASALVHRAHEHGATITTSPRPYLADFGEGLAARLPGTWTAKLEVHYHPVVQEDLIGSLWDSGDLLQALLHDHVPSAVVLKNSVGTELLLIERPGHSAGYLLGAFATEEYDANWEEPNAPRSIVLPAEPGRAAHVVATTFLPEYSRCLHNRRLDTVLTALERIRSEHETLQAIKESGRYSDGVPLADSRMIPEMERTFGDYAWLSFRDVLEHGPVLLSRCRPARSLWPQDAAALERLRTALADSQEIRAEDKALSGVLFSVEGWKQARSRFGLAALPAMETWLADSKVFERQARAAVPGGPMALSAPSPHLLTARPAPPALSRSSAAHR</sequence>
<evidence type="ECO:0000313" key="2">
    <source>
        <dbReference type="EMBL" id="GGU55236.1"/>
    </source>
</evidence>
<dbReference type="Proteomes" id="UP000654471">
    <property type="component" value="Unassembled WGS sequence"/>
</dbReference>